<keyword evidence="4" id="KW-1185">Reference proteome</keyword>
<proteinExistence type="predicted"/>
<dbReference type="RefSeq" id="WP_065317893.1">
    <property type="nucleotide sequence ID" value="NZ_CP017477.1"/>
</dbReference>
<accession>A0A1B8U2Y3</accession>
<keyword evidence="1" id="KW-0808">Transferase</keyword>
<dbReference type="CDD" id="cd03801">
    <property type="entry name" value="GT4_PimA-like"/>
    <property type="match status" value="1"/>
</dbReference>
<dbReference type="Proteomes" id="UP000092584">
    <property type="component" value="Unassembled WGS sequence"/>
</dbReference>
<evidence type="ECO:0000256" key="1">
    <source>
        <dbReference type="ARBA" id="ARBA00022679"/>
    </source>
</evidence>
<comment type="caution">
    <text evidence="3">The sequence shown here is derived from an EMBL/GenBank/DDBJ whole genome shotgun (WGS) entry which is preliminary data.</text>
</comment>
<evidence type="ECO:0000313" key="4">
    <source>
        <dbReference type="Proteomes" id="UP000092584"/>
    </source>
</evidence>
<protein>
    <recommendedName>
        <fullName evidence="2">Glycosyl transferase family 1 domain-containing protein</fullName>
    </recommendedName>
</protein>
<dbReference type="AlphaFoldDB" id="A0A1B8U2Y3"/>
<feature type="domain" description="Glycosyl transferase family 1" evidence="2">
    <location>
        <begin position="176"/>
        <end position="319"/>
    </location>
</feature>
<dbReference type="InterPro" id="IPR001296">
    <property type="entry name" value="Glyco_trans_1"/>
</dbReference>
<dbReference type="Pfam" id="PF00534">
    <property type="entry name" value="Glycos_transf_1"/>
    <property type="match status" value="1"/>
</dbReference>
<dbReference type="GO" id="GO:0016757">
    <property type="term" value="F:glycosyltransferase activity"/>
    <property type="evidence" value="ECO:0007669"/>
    <property type="project" value="InterPro"/>
</dbReference>
<name>A0A1B8U2Y3_9FLAO</name>
<dbReference type="STRING" id="1774273.LPB03_08435"/>
<evidence type="ECO:0000259" key="2">
    <source>
        <dbReference type="Pfam" id="PF00534"/>
    </source>
</evidence>
<dbReference type="GO" id="GO:0009103">
    <property type="term" value="P:lipopolysaccharide biosynthetic process"/>
    <property type="evidence" value="ECO:0007669"/>
    <property type="project" value="TreeGrafter"/>
</dbReference>
<dbReference type="Gene3D" id="3.40.50.2000">
    <property type="entry name" value="Glycogen Phosphorylase B"/>
    <property type="match status" value="2"/>
</dbReference>
<dbReference type="KEGG" id="pob:LPB03_08435"/>
<reference evidence="4" key="1">
    <citation type="submission" date="2016-02" db="EMBL/GenBank/DDBJ databases">
        <authorList>
            <person name="Shin S.-K."/>
            <person name="Yi H."/>
            <person name="Kim E."/>
        </authorList>
    </citation>
    <scope>NUCLEOTIDE SEQUENCE [LARGE SCALE GENOMIC DNA]</scope>
    <source>
        <strain evidence="4">LPB0003</strain>
    </source>
</reference>
<evidence type="ECO:0000313" key="3">
    <source>
        <dbReference type="EMBL" id="OBY66182.1"/>
    </source>
</evidence>
<dbReference type="EMBL" id="LSFM01000003">
    <property type="protein sequence ID" value="OBY66182.1"/>
    <property type="molecule type" value="Genomic_DNA"/>
</dbReference>
<dbReference type="PANTHER" id="PTHR46401">
    <property type="entry name" value="GLYCOSYLTRANSFERASE WBBK-RELATED"/>
    <property type="match status" value="1"/>
</dbReference>
<dbReference type="SUPFAM" id="SSF53756">
    <property type="entry name" value="UDP-Glycosyltransferase/glycogen phosphorylase"/>
    <property type="match status" value="1"/>
</dbReference>
<dbReference type="OrthoDB" id="7560678at2"/>
<dbReference type="PANTHER" id="PTHR46401:SF2">
    <property type="entry name" value="GLYCOSYLTRANSFERASE WBBK-RELATED"/>
    <property type="match status" value="1"/>
</dbReference>
<gene>
    <name evidence="3" type="ORF">LPB3_01820</name>
</gene>
<organism evidence="3 4">
    <name type="scientific">Polaribacter vadi</name>
    <dbReference type="NCBI Taxonomy" id="1774273"/>
    <lineage>
        <taxon>Bacteria</taxon>
        <taxon>Pseudomonadati</taxon>
        <taxon>Bacteroidota</taxon>
        <taxon>Flavobacteriia</taxon>
        <taxon>Flavobacteriales</taxon>
        <taxon>Flavobacteriaceae</taxon>
    </lineage>
</organism>
<sequence>MKKILLVGPFPKPITGLSLANEVLYKGLIKQNDVDIINMSYSKFEEVVGGFNIYKMFYFLKLNLYFFKSYKYDSIYITIGQSFFGVMKYALLILTGRLFNKNIVIHLHGNQLKGMYDNLTFIKKIIIKRILSMANYGIVLSNSLKKNLTFCLKEENVFIINNFIEDDLFISDIEYNLKNYNDLRIVYIGNLMTEKGIFYLLDALNMLQEKNIIFKARFAGNIDGDIQEKVMSYFERNKDLEYLGVVRNKDKKDLLLWANTFVFPSYLIEGLPLSILEAIVTRNTIITTKHQSLNDILDEENLFFVNKNSDEEIVNALLKQAIEIDEQKILNNYNSIKHFTESKFVSEVEKILHLK</sequence>